<dbReference type="GO" id="GO:0016616">
    <property type="term" value="F:oxidoreductase activity, acting on the CH-OH group of donors, NAD or NADP as acceptor"/>
    <property type="evidence" value="ECO:0007669"/>
    <property type="project" value="InterPro"/>
</dbReference>
<dbReference type="SUPFAM" id="SSF51735">
    <property type="entry name" value="NAD(P)-binding Rossmann-fold domains"/>
    <property type="match status" value="1"/>
</dbReference>
<evidence type="ECO:0008006" key="9">
    <source>
        <dbReference type="Google" id="ProtNLM"/>
    </source>
</evidence>
<dbReference type="Proteomes" id="UP000256686">
    <property type="component" value="Unassembled WGS sequence"/>
</dbReference>
<dbReference type="InterPro" id="IPR006140">
    <property type="entry name" value="D-isomer_DH_NAD-bd"/>
</dbReference>
<dbReference type="InterPro" id="IPR006139">
    <property type="entry name" value="D-isomer_2_OHA_DH_cat_dom"/>
</dbReference>
<dbReference type="InterPro" id="IPR036291">
    <property type="entry name" value="NAD(P)-bd_dom_sf"/>
</dbReference>
<dbReference type="Pfam" id="PF00389">
    <property type="entry name" value="2-Hacid_dh"/>
    <property type="match status" value="1"/>
</dbReference>
<dbReference type="Gene3D" id="3.40.50.720">
    <property type="entry name" value="NAD(P)-binding Rossmann-like Domain"/>
    <property type="match status" value="2"/>
</dbReference>
<proteinExistence type="inferred from homology"/>
<keyword evidence="2 4" id="KW-0560">Oxidoreductase</keyword>
<dbReference type="PANTHER" id="PTHR43761">
    <property type="entry name" value="D-ISOMER SPECIFIC 2-HYDROXYACID DEHYDROGENASE FAMILY PROTEIN (AFU_ORTHOLOGUE AFUA_1G13630)"/>
    <property type="match status" value="1"/>
</dbReference>
<dbReference type="RefSeq" id="WP_115971886.1">
    <property type="nucleotide sequence ID" value="NZ_QNVT01000016.1"/>
</dbReference>
<feature type="domain" description="D-isomer specific 2-hydroxyacid dehydrogenase NAD-binding" evidence="6">
    <location>
        <begin position="105"/>
        <end position="276"/>
    </location>
</feature>
<evidence type="ECO:0000256" key="2">
    <source>
        <dbReference type="ARBA" id="ARBA00023002"/>
    </source>
</evidence>
<comment type="caution">
    <text evidence="7">The sequence shown here is derived from an EMBL/GenBank/DDBJ whole genome shotgun (WGS) entry which is preliminary data.</text>
</comment>
<keyword evidence="8" id="KW-1185">Reference proteome</keyword>
<evidence type="ECO:0000256" key="1">
    <source>
        <dbReference type="ARBA" id="ARBA00005854"/>
    </source>
</evidence>
<dbReference type="AlphaFoldDB" id="A0A3D9C6Z1"/>
<sequence length="299" mass="34040">MKALVIDPLSPSTIERLKTEVNLCYIPNSSLLKVVEQLKDTEVLILRSSHILTKEMVDIAAQLKAVIRAGNGTENIPIEYLQQKNIYFSNIRNVSDNSVAEYAIGLIILGLRNLFPAWKSVNEGRWEKEQLIGNEIKGKTLGLLGFGNIGKKIADLIEPLGVTILYNNVSGEIMGSNHKYANKEELFRKSDIICIQMPLNSNTNKLVDYQLFQLMKSTSILINLSRYEILNMDSLEKFFNDRGKLKGVYIDPFEKKYFDDVQRFVNHPVYFLPHLGANTFEAQDRIGEDISKIIKKIKK</sequence>
<evidence type="ECO:0000256" key="4">
    <source>
        <dbReference type="RuleBase" id="RU003719"/>
    </source>
</evidence>
<evidence type="ECO:0000256" key="3">
    <source>
        <dbReference type="ARBA" id="ARBA00023027"/>
    </source>
</evidence>
<dbReference type="InterPro" id="IPR050418">
    <property type="entry name" value="D-iso_2-hydroxyacid_DH_PdxB"/>
</dbReference>
<dbReference type="PANTHER" id="PTHR43761:SF1">
    <property type="entry name" value="D-ISOMER SPECIFIC 2-HYDROXYACID DEHYDROGENASE CATALYTIC DOMAIN-CONTAINING PROTEIN-RELATED"/>
    <property type="match status" value="1"/>
</dbReference>
<name>A0A3D9C6Z1_9FLAO</name>
<dbReference type="Pfam" id="PF02826">
    <property type="entry name" value="2-Hacid_dh_C"/>
    <property type="match status" value="1"/>
</dbReference>
<comment type="similarity">
    <text evidence="1 4">Belongs to the D-isomer specific 2-hydroxyacid dehydrogenase family.</text>
</comment>
<keyword evidence="3" id="KW-0520">NAD</keyword>
<evidence type="ECO:0000259" key="5">
    <source>
        <dbReference type="Pfam" id="PF00389"/>
    </source>
</evidence>
<dbReference type="GO" id="GO:0051287">
    <property type="term" value="F:NAD binding"/>
    <property type="evidence" value="ECO:0007669"/>
    <property type="project" value="InterPro"/>
</dbReference>
<evidence type="ECO:0000313" key="8">
    <source>
        <dbReference type="Proteomes" id="UP000256686"/>
    </source>
</evidence>
<accession>A0A3D9C6Z1</accession>
<organism evidence="7 8">
    <name type="scientific">Chryseobacterium pennae</name>
    <dbReference type="NCBI Taxonomy" id="2258962"/>
    <lineage>
        <taxon>Bacteria</taxon>
        <taxon>Pseudomonadati</taxon>
        <taxon>Bacteroidota</taxon>
        <taxon>Flavobacteriia</taxon>
        <taxon>Flavobacteriales</taxon>
        <taxon>Weeksellaceae</taxon>
        <taxon>Chryseobacterium group</taxon>
        <taxon>Chryseobacterium</taxon>
    </lineage>
</organism>
<evidence type="ECO:0000259" key="6">
    <source>
        <dbReference type="Pfam" id="PF02826"/>
    </source>
</evidence>
<protein>
    <recommendedName>
        <fullName evidence="9">Hydroxyacid dehydrogenase</fullName>
    </recommendedName>
</protein>
<gene>
    <name evidence="7" type="ORF">DRF65_16610</name>
</gene>
<dbReference type="SUPFAM" id="SSF52283">
    <property type="entry name" value="Formate/glycerate dehydrogenase catalytic domain-like"/>
    <property type="match status" value="1"/>
</dbReference>
<reference evidence="8" key="1">
    <citation type="submission" date="2018-06" db="EMBL/GenBank/DDBJ databases">
        <authorList>
            <person name="Lum Nde A."/>
            <person name="Hugo C."/>
        </authorList>
    </citation>
    <scope>NUCLEOTIDE SEQUENCE [LARGE SCALE GENOMIC DNA]</scope>
    <source>
        <strain evidence="8">1_F178</strain>
    </source>
</reference>
<dbReference type="EMBL" id="QNVT01000016">
    <property type="protein sequence ID" value="REC61336.1"/>
    <property type="molecule type" value="Genomic_DNA"/>
</dbReference>
<evidence type="ECO:0000313" key="7">
    <source>
        <dbReference type="EMBL" id="REC61336.1"/>
    </source>
</evidence>
<feature type="domain" description="D-isomer specific 2-hydroxyacid dehydrogenase catalytic" evidence="5">
    <location>
        <begin position="4"/>
        <end position="296"/>
    </location>
</feature>